<comment type="caution">
    <text evidence="2">The sequence shown here is derived from an EMBL/GenBank/DDBJ whole genome shotgun (WGS) entry which is preliminary data.</text>
</comment>
<gene>
    <name evidence="2" type="ORF">ACFQ1T_07685</name>
</gene>
<organism evidence="2 3">
    <name type="scientific">Methylophilus glucosoxydans</name>
    <dbReference type="NCBI Taxonomy" id="752553"/>
    <lineage>
        <taxon>Bacteria</taxon>
        <taxon>Pseudomonadati</taxon>
        <taxon>Pseudomonadota</taxon>
        <taxon>Betaproteobacteria</taxon>
        <taxon>Nitrosomonadales</taxon>
        <taxon>Methylophilaceae</taxon>
        <taxon>Methylophilus</taxon>
    </lineage>
</organism>
<dbReference type="RefSeq" id="WP_379075408.1">
    <property type="nucleotide sequence ID" value="NZ_JBHTJW010000002.1"/>
</dbReference>
<evidence type="ECO:0000313" key="3">
    <source>
        <dbReference type="Proteomes" id="UP001597106"/>
    </source>
</evidence>
<feature type="chain" id="PRO_5045536317" evidence="1">
    <location>
        <begin position="22"/>
        <end position="185"/>
    </location>
</feature>
<reference evidence="3" key="1">
    <citation type="journal article" date="2019" name="Int. J. Syst. Evol. Microbiol.">
        <title>The Global Catalogue of Microorganisms (GCM) 10K type strain sequencing project: providing services to taxonomists for standard genome sequencing and annotation.</title>
        <authorList>
            <consortium name="The Broad Institute Genomics Platform"/>
            <consortium name="The Broad Institute Genome Sequencing Center for Infectious Disease"/>
            <person name="Wu L."/>
            <person name="Ma J."/>
        </authorList>
    </citation>
    <scope>NUCLEOTIDE SEQUENCE [LARGE SCALE GENOMIC DNA]</scope>
    <source>
        <strain evidence="3">CCUG 59685</strain>
    </source>
</reference>
<evidence type="ECO:0000256" key="1">
    <source>
        <dbReference type="SAM" id="SignalP"/>
    </source>
</evidence>
<dbReference type="EMBL" id="JBHTJW010000002">
    <property type="protein sequence ID" value="MFD0929657.1"/>
    <property type="molecule type" value="Genomic_DNA"/>
</dbReference>
<keyword evidence="3" id="KW-1185">Reference proteome</keyword>
<protein>
    <submittedName>
        <fullName evidence="2">Uncharacterized protein</fullName>
    </submittedName>
</protein>
<accession>A0ABW3GGF9</accession>
<name>A0ABW3GGF9_9PROT</name>
<feature type="signal peptide" evidence="1">
    <location>
        <begin position="1"/>
        <end position="21"/>
    </location>
</feature>
<evidence type="ECO:0000313" key="2">
    <source>
        <dbReference type="EMBL" id="MFD0929657.1"/>
    </source>
</evidence>
<sequence length="185" mass="20518">MKSFKSVCSVFLWLVISIANAGTNGVYVLQGSSYSLKVEFGENTLTTIEPNRTSVYRQVKPDTYEFINQNNRNIRYWMTVIDDRTLEASKPDTDAAPTRLVLQQGRALERVVDINKQWAGLADKYMHLAESDPANTQAWTMCATTAYSRSTMSQADGDAYAAKTAALLKQMGVSNASPCPDVLPF</sequence>
<keyword evidence="1" id="KW-0732">Signal</keyword>
<proteinExistence type="predicted"/>
<dbReference type="Proteomes" id="UP001597106">
    <property type="component" value="Unassembled WGS sequence"/>
</dbReference>